<feature type="transmembrane region" description="Helical" evidence="8">
    <location>
        <begin position="183"/>
        <end position="203"/>
    </location>
</feature>
<reference evidence="9" key="1">
    <citation type="submission" date="2022-07" db="EMBL/GenBank/DDBJ databases">
        <title>Phylogenomic reconstructions and comparative analyses of Kickxellomycotina fungi.</title>
        <authorList>
            <person name="Reynolds N.K."/>
            <person name="Stajich J.E."/>
            <person name="Barry K."/>
            <person name="Grigoriev I.V."/>
            <person name="Crous P."/>
            <person name="Smith M.E."/>
        </authorList>
    </citation>
    <scope>NUCLEOTIDE SEQUENCE</scope>
    <source>
        <strain evidence="9">NBRC 100468</strain>
    </source>
</reference>
<evidence type="ECO:0000256" key="1">
    <source>
        <dbReference type="ARBA" id="ARBA00004141"/>
    </source>
</evidence>
<comment type="caution">
    <text evidence="9">The sequence shown here is derived from an EMBL/GenBank/DDBJ whole genome shotgun (WGS) entry which is preliminary data.</text>
</comment>
<evidence type="ECO:0000256" key="3">
    <source>
        <dbReference type="ARBA" id="ARBA00020822"/>
    </source>
</evidence>
<evidence type="ECO:0000256" key="2">
    <source>
        <dbReference type="ARBA" id="ARBA00005376"/>
    </source>
</evidence>
<keyword evidence="6 8" id="KW-0472">Membrane</keyword>
<accession>A0A9W8DRT1</accession>
<dbReference type="OrthoDB" id="6745403at2759"/>
<comment type="similarity">
    <text evidence="2 7">Belongs to the EMC3 family.</text>
</comment>
<evidence type="ECO:0000313" key="10">
    <source>
        <dbReference type="Proteomes" id="UP001150538"/>
    </source>
</evidence>
<dbReference type="PANTHER" id="PTHR13116:SF5">
    <property type="entry name" value="ER MEMBRANE PROTEIN COMPLEX SUBUNIT 3"/>
    <property type="match status" value="1"/>
</dbReference>
<feature type="transmembrane region" description="Helical" evidence="8">
    <location>
        <begin position="136"/>
        <end position="156"/>
    </location>
</feature>
<dbReference type="InterPro" id="IPR008568">
    <property type="entry name" value="EMC3"/>
</dbReference>
<evidence type="ECO:0000313" key="9">
    <source>
        <dbReference type="EMBL" id="KAJ1915974.1"/>
    </source>
</evidence>
<dbReference type="SMART" id="SM01415">
    <property type="entry name" value="DUF106"/>
    <property type="match status" value="1"/>
</dbReference>
<dbReference type="GO" id="GO:0034975">
    <property type="term" value="P:protein folding in endoplasmic reticulum"/>
    <property type="evidence" value="ECO:0007669"/>
    <property type="project" value="TreeGrafter"/>
</dbReference>
<protein>
    <recommendedName>
        <fullName evidence="3 7">ER membrane protein complex subunit 3</fullName>
    </recommendedName>
</protein>
<dbReference type="Proteomes" id="UP001150538">
    <property type="component" value="Unassembled WGS sequence"/>
</dbReference>
<evidence type="ECO:0000256" key="6">
    <source>
        <dbReference type="ARBA" id="ARBA00023136"/>
    </source>
</evidence>
<keyword evidence="4 8" id="KW-0812">Transmembrane</keyword>
<evidence type="ECO:0000256" key="7">
    <source>
        <dbReference type="PIRNR" id="PIRNR010045"/>
    </source>
</evidence>
<dbReference type="PANTHER" id="PTHR13116">
    <property type="entry name" value="ER MEMBRANE PROTEIN COMPLEX SUBUNIT 3"/>
    <property type="match status" value="1"/>
</dbReference>
<dbReference type="InterPro" id="IPR002809">
    <property type="entry name" value="EMC3/TMCO1"/>
</dbReference>
<evidence type="ECO:0000256" key="8">
    <source>
        <dbReference type="SAM" id="Phobius"/>
    </source>
</evidence>
<evidence type="ECO:0000256" key="4">
    <source>
        <dbReference type="ARBA" id="ARBA00022692"/>
    </source>
</evidence>
<name>A0A9W8DRT1_9FUNG</name>
<keyword evidence="5 8" id="KW-1133">Transmembrane helix</keyword>
<dbReference type="GO" id="GO:0072546">
    <property type="term" value="C:EMC complex"/>
    <property type="evidence" value="ECO:0007669"/>
    <property type="project" value="TreeGrafter"/>
</dbReference>
<feature type="transmembrane region" description="Helical" evidence="8">
    <location>
        <begin position="19"/>
        <end position="37"/>
    </location>
</feature>
<evidence type="ECO:0000256" key="5">
    <source>
        <dbReference type="ARBA" id="ARBA00022989"/>
    </source>
</evidence>
<dbReference type="Pfam" id="PF01956">
    <property type="entry name" value="EMC3_TMCO1"/>
    <property type="match status" value="1"/>
</dbReference>
<dbReference type="PIRSF" id="PIRSF010045">
    <property type="entry name" value="DUF850_TM_euk"/>
    <property type="match status" value="1"/>
</dbReference>
<gene>
    <name evidence="9" type="ORF">H4219_004035</name>
</gene>
<organism evidence="9 10">
    <name type="scientific">Mycoemilia scoparia</name>
    <dbReference type="NCBI Taxonomy" id="417184"/>
    <lineage>
        <taxon>Eukaryota</taxon>
        <taxon>Fungi</taxon>
        <taxon>Fungi incertae sedis</taxon>
        <taxon>Zoopagomycota</taxon>
        <taxon>Kickxellomycotina</taxon>
        <taxon>Kickxellomycetes</taxon>
        <taxon>Kickxellales</taxon>
        <taxon>Kickxellaceae</taxon>
        <taxon>Mycoemilia</taxon>
    </lineage>
</organism>
<dbReference type="EMBL" id="JANBPU010000121">
    <property type="protein sequence ID" value="KAJ1915974.1"/>
    <property type="molecule type" value="Genomic_DNA"/>
</dbReference>
<comment type="function">
    <text evidence="7">The EMC seems to be required for efficient folding of proteins in the endoplasmic reticulum (ER).</text>
</comment>
<dbReference type="AlphaFoldDB" id="A0A9W8DRT1"/>
<keyword evidence="10" id="KW-1185">Reference proteome</keyword>
<proteinExistence type="inferred from homology"/>
<sequence length="266" mass="30153">MYAFALDSFEQTMFLDPAIRNWVLFPIMIIMILVGILRHQLTIIMSGEPPKPDIKEIRQGKALMRAQALLSHCSYIPISAVEARKRYLCKAFEDGEYLQDKSKKNGAPANPMMDPKSMDVMMDGMKKQMMGMVPQTLIMGWIQFFFTGFILIRLPFPLGARFKSMLQAGIMTPNMDVSWVSSLSWYFLNLFGLRGVFSLILGGENSADGMRDMQAMSAMGIAGQQQPGQPQDYTKIFSGMKESLSILHYESDLNDVHKRVLAKYDF</sequence>
<comment type="subcellular location">
    <subcellularLocation>
        <location evidence="1">Membrane</location>
        <topology evidence="1">Multi-pass membrane protein</topology>
    </subcellularLocation>
</comment>